<evidence type="ECO:0000313" key="1">
    <source>
        <dbReference type="EMBL" id="MFC7070510.1"/>
    </source>
</evidence>
<dbReference type="RefSeq" id="WP_284032502.1">
    <property type="nucleotide sequence ID" value="NZ_CP126154.1"/>
</dbReference>
<keyword evidence="2" id="KW-1185">Reference proteome</keyword>
<dbReference type="GeneID" id="81124358"/>
<organism evidence="1 2">
    <name type="scientific">Halobaculum lipolyticum</name>
    <dbReference type="NCBI Taxonomy" id="3032001"/>
    <lineage>
        <taxon>Archaea</taxon>
        <taxon>Methanobacteriati</taxon>
        <taxon>Methanobacteriota</taxon>
        <taxon>Stenosarchaea group</taxon>
        <taxon>Halobacteria</taxon>
        <taxon>Halobacteriales</taxon>
        <taxon>Haloferacaceae</taxon>
        <taxon>Halobaculum</taxon>
    </lineage>
</organism>
<accession>A0ABD5WG43</accession>
<name>A0ABD5WG43_9EURY</name>
<gene>
    <name evidence="1" type="ORF">ACFQL9_12730</name>
</gene>
<comment type="caution">
    <text evidence="1">The sequence shown here is derived from an EMBL/GenBank/DDBJ whole genome shotgun (WGS) entry which is preliminary data.</text>
</comment>
<dbReference type="AlphaFoldDB" id="A0ABD5WG43"/>
<dbReference type="EMBL" id="JBHTAH010000011">
    <property type="protein sequence ID" value="MFC7070510.1"/>
    <property type="molecule type" value="Genomic_DNA"/>
</dbReference>
<sequence length="147" mass="16321">MAHQIGASVEIVADVEWEYGTANGICHHPKWSGGKPLIEVRDRQNCADLARTILHEYAHAQLHVGIDSEVERAKREVEAEGVAYVVARACGLEASGSAFYLASWTDEDTEVTRERFDRICRTAGALLEILGYGALNQRLAISTRRRK</sequence>
<evidence type="ECO:0000313" key="2">
    <source>
        <dbReference type="Proteomes" id="UP001596461"/>
    </source>
</evidence>
<protein>
    <recommendedName>
        <fullName evidence="3">DUF955 domain-containing protein</fullName>
    </recommendedName>
</protein>
<reference evidence="1 2" key="1">
    <citation type="journal article" date="2019" name="Int. J. Syst. Evol. Microbiol.">
        <title>The Global Catalogue of Microorganisms (GCM) 10K type strain sequencing project: providing services to taxonomists for standard genome sequencing and annotation.</title>
        <authorList>
            <consortium name="The Broad Institute Genomics Platform"/>
            <consortium name="The Broad Institute Genome Sequencing Center for Infectious Disease"/>
            <person name="Wu L."/>
            <person name="Ma J."/>
        </authorList>
    </citation>
    <scope>NUCLEOTIDE SEQUENCE [LARGE SCALE GENOMIC DNA]</scope>
    <source>
        <strain evidence="1 2">DT31</strain>
    </source>
</reference>
<dbReference type="Proteomes" id="UP001596461">
    <property type="component" value="Unassembled WGS sequence"/>
</dbReference>
<evidence type="ECO:0008006" key="3">
    <source>
        <dbReference type="Google" id="ProtNLM"/>
    </source>
</evidence>
<proteinExistence type="predicted"/>